<dbReference type="InterPro" id="IPR016024">
    <property type="entry name" value="ARM-type_fold"/>
</dbReference>
<dbReference type="GO" id="GO:0008283">
    <property type="term" value="P:cell population proliferation"/>
    <property type="evidence" value="ECO:0007669"/>
    <property type="project" value="InterPro"/>
</dbReference>
<dbReference type="GO" id="GO:0005634">
    <property type="term" value="C:nucleus"/>
    <property type="evidence" value="ECO:0007669"/>
    <property type="project" value="TreeGrafter"/>
</dbReference>
<dbReference type="SUPFAM" id="SSF48371">
    <property type="entry name" value="ARM repeat"/>
    <property type="match status" value="1"/>
</dbReference>
<comment type="subcellular location">
    <subcellularLocation>
        <location evidence="1">Cytoplasm</location>
    </subcellularLocation>
</comment>
<evidence type="ECO:0008006" key="5">
    <source>
        <dbReference type="Google" id="ProtNLM"/>
    </source>
</evidence>
<dbReference type="GO" id="GO:0006974">
    <property type="term" value="P:DNA damage response"/>
    <property type="evidence" value="ECO:0007669"/>
    <property type="project" value="InterPro"/>
</dbReference>
<accession>A0AA88INI1</accession>
<dbReference type="InterPro" id="IPR038904">
    <property type="entry name" value="BRAT1"/>
</dbReference>
<dbReference type="AlphaFoldDB" id="A0AA88INI1"/>
<dbReference type="EMBL" id="JAUPFM010000021">
    <property type="protein sequence ID" value="KAK2817280.1"/>
    <property type="molecule type" value="Genomic_DNA"/>
</dbReference>
<protein>
    <recommendedName>
        <fullName evidence="5">BRCA1-associated ATM activator 1</fullName>
    </recommendedName>
</protein>
<gene>
    <name evidence="3" type="ORF">Q5P01_025471</name>
</gene>
<dbReference type="PANTHER" id="PTHR21331">
    <property type="entry name" value="BRCA1-ASSOCIATED ATM ACTIVATOR 1"/>
    <property type="match status" value="1"/>
</dbReference>
<evidence type="ECO:0000256" key="1">
    <source>
        <dbReference type="ARBA" id="ARBA00004496"/>
    </source>
</evidence>
<evidence type="ECO:0000313" key="3">
    <source>
        <dbReference type="EMBL" id="KAK2817280.1"/>
    </source>
</evidence>
<sequence>MDRECVSLMPQVCDVLADSATSLPDDTSLEKLLDWIKELTKTGGSLLESCPCLLEFISTVVCNSALDPGVLSFTLKLTGLVAASDNGFKMLQECSVLDLVFNLHHWKDTGLWEDPSIRTGWIQGLRSMLQHLKALSFFVQSGLIEPLLQLQTDTSLFVVSAANQLLAHILLFFQPPFSAGCNDIGKKDEDEESIPASSTVVTLETGAEYTAVVIAISNYLKESLVPIGNAQQRQSLQLLKLLALLLDQAGPLLRDTLLQTVADSLEELVKLDHSQLTLPLMNVILAAHR</sequence>
<dbReference type="Proteomes" id="UP001187415">
    <property type="component" value="Unassembled WGS sequence"/>
</dbReference>
<organism evidence="3 4">
    <name type="scientific">Channa striata</name>
    <name type="common">Snakehead murrel</name>
    <name type="synonym">Ophicephalus striatus</name>
    <dbReference type="NCBI Taxonomy" id="64152"/>
    <lineage>
        <taxon>Eukaryota</taxon>
        <taxon>Metazoa</taxon>
        <taxon>Chordata</taxon>
        <taxon>Craniata</taxon>
        <taxon>Vertebrata</taxon>
        <taxon>Euteleostomi</taxon>
        <taxon>Actinopterygii</taxon>
        <taxon>Neopterygii</taxon>
        <taxon>Teleostei</taxon>
        <taxon>Neoteleostei</taxon>
        <taxon>Acanthomorphata</taxon>
        <taxon>Anabantaria</taxon>
        <taxon>Anabantiformes</taxon>
        <taxon>Channoidei</taxon>
        <taxon>Channidae</taxon>
        <taxon>Channa</taxon>
    </lineage>
</organism>
<evidence type="ECO:0000256" key="2">
    <source>
        <dbReference type="ARBA" id="ARBA00022490"/>
    </source>
</evidence>
<keyword evidence="4" id="KW-1185">Reference proteome</keyword>
<comment type="caution">
    <text evidence="3">The sequence shown here is derived from an EMBL/GenBank/DDBJ whole genome shotgun (WGS) entry which is preliminary data.</text>
</comment>
<keyword evidence="2" id="KW-0963">Cytoplasm</keyword>
<evidence type="ECO:0000313" key="4">
    <source>
        <dbReference type="Proteomes" id="UP001187415"/>
    </source>
</evidence>
<dbReference type="PANTHER" id="PTHR21331:SF2">
    <property type="entry name" value="BRCA1-ASSOCIATED ATM ACTIVATOR 1"/>
    <property type="match status" value="1"/>
</dbReference>
<reference evidence="3" key="1">
    <citation type="submission" date="2023-07" db="EMBL/GenBank/DDBJ databases">
        <title>Chromosome-level Genome Assembly of Striped Snakehead (Channa striata).</title>
        <authorList>
            <person name="Liu H."/>
        </authorList>
    </citation>
    <scope>NUCLEOTIDE SEQUENCE</scope>
    <source>
        <strain evidence="3">Gz</strain>
        <tissue evidence="3">Muscle</tissue>
    </source>
</reference>
<dbReference type="GO" id="GO:0005737">
    <property type="term" value="C:cytoplasm"/>
    <property type="evidence" value="ECO:0007669"/>
    <property type="project" value="UniProtKB-SubCell"/>
</dbReference>
<name>A0AA88INI1_CHASR</name>
<proteinExistence type="predicted"/>